<sequence>MAEKDNRAAKAAVGISAGAAIVAALALLQKGAKAASPGEGEALEIPEELWNLVIAIAQSGVDITTGIGDLAQKLDDLAINVQGFPPNATSIAAYRFECAVANQTYGLPDLAVPDGFPLHLLAWPFNPPGGLIFVGRSAAEASNPNQAYPMVPTATKDYFIKNASGLHVSATVVPAWIVVTAEQRGS</sequence>
<evidence type="ECO:0000313" key="1">
    <source>
        <dbReference type="EMBL" id="QJA98521.1"/>
    </source>
</evidence>
<gene>
    <name evidence="1" type="ORF">MM171A01725_0011</name>
    <name evidence="2" type="ORF">MM171B01943_0003</name>
</gene>
<proteinExistence type="predicted"/>
<evidence type="ECO:0000313" key="2">
    <source>
        <dbReference type="EMBL" id="QJB01816.1"/>
    </source>
</evidence>
<reference evidence="1" key="1">
    <citation type="submission" date="2020-03" db="EMBL/GenBank/DDBJ databases">
        <title>The deep terrestrial virosphere.</title>
        <authorList>
            <person name="Holmfeldt K."/>
            <person name="Nilsson E."/>
            <person name="Simone D."/>
            <person name="Lopez-Fernandez M."/>
            <person name="Wu X."/>
            <person name="de Brujin I."/>
            <person name="Lundin D."/>
            <person name="Andersson A."/>
            <person name="Bertilsson S."/>
            <person name="Dopson M."/>
        </authorList>
    </citation>
    <scope>NUCLEOTIDE SEQUENCE</scope>
    <source>
        <strain evidence="1">MM171A01725</strain>
        <strain evidence="2">MM171B01943</strain>
    </source>
</reference>
<dbReference type="AlphaFoldDB" id="A0A6M3M0B9"/>
<organism evidence="1">
    <name type="scientific">viral metagenome</name>
    <dbReference type="NCBI Taxonomy" id="1070528"/>
    <lineage>
        <taxon>unclassified sequences</taxon>
        <taxon>metagenomes</taxon>
        <taxon>organismal metagenomes</taxon>
    </lineage>
</organism>
<evidence type="ECO:0008006" key="3">
    <source>
        <dbReference type="Google" id="ProtNLM"/>
    </source>
</evidence>
<dbReference type="EMBL" id="MT143587">
    <property type="protein sequence ID" value="QJA98521.1"/>
    <property type="molecule type" value="Genomic_DNA"/>
</dbReference>
<name>A0A6M3M0B9_9ZZZZ</name>
<accession>A0A6M3M0B9</accession>
<dbReference type="EMBL" id="MT143736">
    <property type="protein sequence ID" value="QJB01816.1"/>
    <property type="molecule type" value="Genomic_DNA"/>
</dbReference>
<protein>
    <recommendedName>
        <fullName evidence="3">Tail protein</fullName>
    </recommendedName>
</protein>